<reference evidence="1" key="1">
    <citation type="submission" date="2020-11" db="EMBL/GenBank/DDBJ databases">
        <authorList>
            <consortium name="DOE Joint Genome Institute"/>
            <person name="Ahrendt S."/>
            <person name="Riley R."/>
            <person name="Andreopoulos W."/>
            <person name="Labutti K."/>
            <person name="Pangilinan J."/>
            <person name="Ruiz-Duenas F.J."/>
            <person name="Barrasa J.M."/>
            <person name="Sanchez-Garcia M."/>
            <person name="Camarero S."/>
            <person name="Miyauchi S."/>
            <person name="Serrano A."/>
            <person name="Linde D."/>
            <person name="Babiker R."/>
            <person name="Drula E."/>
            <person name="Ayuso-Fernandez I."/>
            <person name="Pacheco R."/>
            <person name="Padilla G."/>
            <person name="Ferreira P."/>
            <person name="Barriuso J."/>
            <person name="Kellner H."/>
            <person name="Castanera R."/>
            <person name="Alfaro M."/>
            <person name="Ramirez L."/>
            <person name="Pisabarro A.G."/>
            <person name="Kuo A."/>
            <person name="Tritt A."/>
            <person name="Lipzen A."/>
            <person name="He G."/>
            <person name="Yan M."/>
            <person name="Ng V."/>
            <person name="Cullen D."/>
            <person name="Martin F."/>
            <person name="Rosso M.-N."/>
            <person name="Henrissat B."/>
            <person name="Hibbett D."/>
            <person name="Martinez A.T."/>
            <person name="Grigoriev I.V."/>
        </authorList>
    </citation>
    <scope>NUCLEOTIDE SEQUENCE</scope>
    <source>
        <strain evidence="1">AH 40177</strain>
    </source>
</reference>
<dbReference type="Proteomes" id="UP000772434">
    <property type="component" value="Unassembled WGS sequence"/>
</dbReference>
<dbReference type="OrthoDB" id="2750929at2759"/>
<evidence type="ECO:0000313" key="1">
    <source>
        <dbReference type="EMBL" id="KAF9063868.1"/>
    </source>
</evidence>
<dbReference type="AlphaFoldDB" id="A0A9P5PI86"/>
<organism evidence="1 2">
    <name type="scientific">Rhodocollybia butyracea</name>
    <dbReference type="NCBI Taxonomy" id="206335"/>
    <lineage>
        <taxon>Eukaryota</taxon>
        <taxon>Fungi</taxon>
        <taxon>Dikarya</taxon>
        <taxon>Basidiomycota</taxon>
        <taxon>Agaricomycotina</taxon>
        <taxon>Agaricomycetes</taxon>
        <taxon>Agaricomycetidae</taxon>
        <taxon>Agaricales</taxon>
        <taxon>Marasmiineae</taxon>
        <taxon>Omphalotaceae</taxon>
        <taxon>Rhodocollybia</taxon>
    </lineage>
</organism>
<protein>
    <submittedName>
        <fullName evidence="1">Uncharacterized protein</fullName>
    </submittedName>
</protein>
<comment type="caution">
    <text evidence="1">The sequence shown here is derived from an EMBL/GenBank/DDBJ whole genome shotgun (WGS) entry which is preliminary data.</text>
</comment>
<keyword evidence="2" id="KW-1185">Reference proteome</keyword>
<sequence>MLARKLIFQTSKIRASTLGLATIFSNNRYTSTLTKLETASSEKPVLDPYLKVPKVYRRTFARSHDISTLDPARLVPSDFIDFKQQLHFAVRYCNMSVMYATYKRIVIKAKKNVYPLTFPAGSHGYMYLHRPPADVHPCAATLRFRICDKLLPPQKGFSSGKDLLLPKGAPWEMDLLHLLTSTFVTNFREALLLDNLVSEEVLSQLDLVAARQRGSRVLYHLLFSFQQPFSVSMAQRSTTLSVVDLETSTISQAQVVTTIAKRKDKTLSCTMCLEYNPSARRRMVIRVLQIPKEFRGETFVNEGDILPLTIAGKTGSSSMADILLRQSPSVPSHADQSLRSLD</sequence>
<dbReference type="EMBL" id="JADNRY010000136">
    <property type="protein sequence ID" value="KAF9063868.1"/>
    <property type="molecule type" value="Genomic_DNA"/>
</dbReference>
<accession>A0A9P5PI86</accession>
<name>A0A9P5PI86_9AGAR</name>
<gene>
    <name evidence="1" type="ORF">BDP27DRAFT_1451035</name>
</gene>
<proteinExistence type="predicted"/>
<evidence type="ECO:0000313" key="2">
    <source>
        <dbReference type="Proteomes" id="UP000772434"/>
    </source>
</evidence>